<proteinExistence type="inferred from homology"/>
<evidence type="ECO:0000256" key="2">
    <source>
        <dbReference type="ARBA" id="ARBA00021549"/>
    </source>
</evidence>
<gene>
    <name evidence="13" type="ORF">SAMN05421647_104192</name>
</gene>
<evidence type="ECO:0000256" key="1">
    <source>
        <dbReference type="ARBA" id="ARBA00004377"/>
    </source>
</evidence>
<keyword evidence="5" id="KW-0997">Cell inner membrane</keyword>
<organism evidence="13 14">
    <name type="scientific">Marinobacterium stanieri</name>
    <dbReference type="NCBI Taxonomy" id="49186"/>
    <lineage>
        <taxon>Bacteria</taxon>
        <taxon>Pseudomonadati</taxon>
        <taxon>Pseudomonadota</taxon>
        <taxon>Gammaproteobacteria</taxon>
        <taxon>Oceanospirillales</taxon>
        <taxon>Oceanospirillaceae</taxon>
        <taxon>Marinobacterium</taxon>
    </lineage>
</organism>
<evidence type="ECO:0000313" key="14">
    <source>
        <dbReference type="Proteomes" id="UP000186895"/>
    </source>
</evidence>
<dbReference type="Proteomes" id="UP000186895">
    <property type="component" value="Unassembled WGS sequence"/>
</dbReference>
<evidence type="ECO:0000259" key="12">
    <source>
        <dbReference type="Pfam" id="PF12019"/>
    </source>
</evidence>
<keyword evidence="8 11" id="KW-0472">Membrane</keyword>
<dbReference type="EMBL" id="FTMN01000004">
    <property type="protein sequence ID" value="SIQ39032.1"/>
    <property type="molecule type" value="Genomic_DNA"/>
</dbReference>
<dbReference type="GO" id="GO:0005886">
    <property type="term" value="C:plasma membrane"/>
    <property type="evidence" value="ECO:0007669"/>
    <property type="project" value="UniProtKB-SubCell"/>
</dbReference>
<keyword evidence="6 11" id="KW-0812">Transmembrane</keyword>
<feature type="transmembrane region" description="Helical" evidence="11">
    <location>
        <begin position="21"/>
        <end position="39"/>
    </location>
</feature>
<evidence type="ECO:0000256" key="6">
    <source>
        <dbReference type="ARBA" id="ARBA00022692"/>
    </source>
</evidence>
<dbReference type="SUPFAM" id="SSF54523">
    <property type="entry name" value="Pili subunits"/>
    <property type="match status" value="1"/>
</dbReference>
<comment type="subcellular location">
    <subcellularLocation>
        <location evidence="1">Cell inner membrane</location>
        <topology evidence="1">Single-pass membrane protein</topology>
    </subcellularLocation>
</comment>
<dbReference type="Pfam" id="PF12019">
    <property type="entry name" value="GspH"/>
    <property type="match status" value="1"/>
</dbReference>
<accession>A0A1N6SDI0</accession>
<protein>
    <recommendedName>
        <fullName evidence="2">Type II secretion system protein H</fullName>
    </recommendedName>
    <alternativeName>
        <fullName evidence="10">General secretion pathway protein H</fullName>
    </alternativeName>
</protein>
<keyword evidence="14" id="KW-1185">Reference proteome</keyword>
<dbReference type="GO" id="GO:0015627">
    <property type="term" value="C:type II protein secretion system complex"/>
    <property type="evidence" value="ECO:0007669"/>
    <property type="project" value="InterPro"/>
</dbReference>
<dbReference type="Gene3D" id="3.30.700.10">
    <property type="entry name" value="Glycoprotein, Type 4 Pilin"/>
    <property type="match status" value="1"/>
</dbReference>
<dbReference type="GO" id="GO:0015628">
    <property type="term" value="P:protein secretion by the type II secretion system"/>
    <property type="evidence" value="ECO:0007669"/>
    <property type="project" value="InterPro"/>
</dbReference>
<evidence type="ECO:0000256" key="9">
    <source>
        <dbReference type="ARBA" id="ARBA00025772"/>
    </source>
</evidence>
<evidence type="ECO:0000256" key="3">
    <source>
        <dbReference type="ARBA" id="ARBA00022475"/>
    </source>
</evidence>
<feature type="domain" description="General secretion pathway GspH" evidence="12">
    <location>
        <begin position="53"/>
        <end position="162"/>
    </location>
</feature>
<dbReference type="PROSITE" id="PS00409">
    <property type="entry name" value="PROKAR_NTER_METHYL"/>
    <property type="match status" value="1"/>
</dbReference>
<name>A0A1N6SDI0_9GAMM</name>
<dbReference type="eggNOG" id="COG4970">
    <property type="taxonomic scope" value="Bacteria"/>
</dbReference>
<dbReference type="NCBIfam" id="TIGR02532">
    <property type="entry name" value="IV_pilin_GFxxxE"/>
    <property type="match status" value="1"/>
</dbReference>
<comment type="similarity">
    <text evidence="9">Belongs to the GSP H family.</text>
</comment>
<dbReference type="AlphaFoldDB" id="A0A1N6SDI0"/>
<evidence type="ECO:0000256" key="8">
    <source>
        <dbReference type="ARBA" id="ARBA00023136"/>
    </source>
</evidence>
<sequence>MTFQSKRINVSKNTGFSLVEVMVAVAILAIVLGIGIPGFQSMFENSRVNRANDAFAAAVQLARSEAITRELPANGRIRLCERNAADNGCSGDQSWGDGLIVLEVNAAGNTVQVVRVWDAIQNATVTSGAAAFNFASDGTVDTAAGFVVSVGSDTTDYCMRLTGSVFQGACPP</sequence>
<dbReference type="InterPro" id="IPR022346">
    <property type="entry name" value="T2SS_GspH"/>
</dbReference>
<keyword evidence="3" id="KW-1003">Cell membrane</keyword>
<dbReference type="InterPro" id="IPR045584">
    <property type="entry name" value="Pilin-like"/>
</dbReference>
<keyword evidence="7 11" id="KW-1133">Transmembrane helix</keyword>
<dbReference type="Pfam" id="PF07963">
    <property type="entry name" value="N_methyl"/>
    <property type="match status" value="1"/>
</dbReference>
<dbReference type="STRING" id="49186.SAMN05421647_104192"/>
<evidence type="ECO:0000256" key="7">
    <source>
        <dbReference type="ARBA" id="ARBA00022989"/>
    </source>
</evidence>
<evidence type="ECO:0000256" key="4">
    <source>
        <dbReference type="ARBA" id="ARBA00022481"/>
    </source>
</evidence>
<evidence type="ECO:0000256" key="5">
    <source>
        <dbReference type="ARBA" id="ARBA00022519"/>
    </source>
</evidence>
<evidence type="ECO:0000256" key="11">
    <source>
        <dbReference type="SAM" id="Phobius"/>
    </source>
</evidence>
<keyword evidence="4" id="KW-0488">Methylation</keyword>
<evidence type="ECO:0000256" key="10">
    <source>
        <dbReference type="ARBA" id="ARBA00030775"/>
    </source>
</evidence>
<dbReference type="InterPro" id="IPR012902">
    <property type="entry name" value="N_methyl_site"/>
</dbReference>
<reference evidence="13 14" key="1">
    <citation type="submission" date="2017-01" db="EMBL/GenBank/DDBJ databases">
        <authorList>
            <person name="Mah S.A."/>
            <person name="Swanson W.J."/>
            <person name="Moy G.W."/>
            <person name="Vacquier V.D."/>
        </authorList>
    </citation>
    <scope>NUCLEOTIDE SEQUENCE [LARGE SCALE GENOMIC DNA]</scope>
    <source>
        <strain evidence="13 14">DSM 7027</strain>
    </source>
</reference>
<evidence type="ECO:0000313" key="13">
    <source>
        <dbReference type="EMBL" id="SIQ39032.1"/>
    </source>
</evidence>